<dbReference type="HOGENOM" id="CLU_025068_2_1_11"/>
<dbReference type="SUPFAM" id="SSF48256">
    <property type="entry name" value="Citrate synthase"/>
    <property type="match status" value="1"/>
</dbReference>
<dbReference type="Gene3D" id="1.10.580.10">
    <property type="entry name" value="Citrate Synthase, domain 1"/>
    <property type="match status" value="1"/>
</dbReference>
<dbReference type="eggNOG" id="COG0372">
    <property type="taxonomic scope" value="Bacteria"/>
</dbReference>
<dbReference type="RefSeq" id="WP_013139764.1">
    <property type="nucleotide sequence ID" value="NC_014168.1"/>
</dbReference>
<keyword evidence="3" id="KW-0816">Tricarboxylic acid cycle</keyword>
<dbReference type="InterPro" id="IPR016143">
    <property type="entry name" value="Citrate_synth-like_sm_a-sub"/>
</dbReference>
<dbReference type="PROSITE" id="PS00480">
    <property type="entry name" value="CITRATE_SYNTHASE"/>
    <property type="match status" value="1"/>
</dbReference>
<dbReference type="UniPathway" id="UPA00223"/>
<dbReference type="InterPro" id="IPR016142">
    <property type="entry name" value="Citrate_synth-like_lrg_a-sub"/>
</dbReference>
<dbReference type="Pfam" id="PF00285">
    <property type="entry name" value="Citrate_synt"/>
    <property type="match status" value="1"/>
</dbReference>
<evidence type="ECO:0000256" key="6">
    <source>
        <dbReference type="PIRNR" id="PIRNR001369"/>
    </source>
</evidence>
<dbReference type="GO" id="GO:0005975">
    <property type="term" value="P:carbohydrate metabolic process"/>
    <property type="evidence" value="ECO:0007669"/>
    <property type="project" value="TreeGrafter"/>
</dbReference>
<dbReference type="InterPro" id="IPR024176">
    <property type="entry name" value="Citrate_synthase_bac-typ"/>
</dbReference>
<comment type="pathway">
    <text evidence="1">Carbohydrate metabolism; tricarboxylic acid cycle.</text>
</comment>
<dbReference type="GO" id="GO:0006099">
    <property type="term" value="P:tricarboxylic acid cycle"/>
    <property type="evidence" value="ECO:0007669"/>
    <property type="project" value="UniProtKB-UniPathway"/>
</dbReference>
<evidence type="ECO:0000313" key="9">
    <source>
        <dbReference type="EMBL" id="ADG99315.1"/>
    </source>
</evidence>
<evidence type="ECO:0000256" key="7">
    <source>
        <dbReference type="PIRSR" id="PIRSR001369-1"/>
    </source>
</evidence>
<keyword evidence="10" id="KW-1185">Reference proteome</keyword>
<dbReference type="InterPro" id="IPR011278">
    <property type="entry name" value="2-MeCitrate/Citrate_synth_II"/>
</dbReference>
<dbReference type="EMBL" id="CP001958">
    <property type="protein sequence ID" value="ADG99315.1"/>
    <property type="molecule type" value="Genomic_DNA"/>
</dbReference>
<organism evidence="9 10">
    <name type="scientific">Segniliparus rotundus (strain ATCC BAA-972 / CDC 1076 / CIP 108378 / DSM 44985 / JCM 13578)</name>
    <dbReference type="NCBI Taxonomy" id="640132"/>
    <lineage>
        <taxon>Bacteria</taxon>
        <taxon>Bacillati</taxon>
        <taxon>Actinomycetota</taxon>
        <taxon>Actinomycetes</taxon>
        <taxon>Mycobacteriales</taxon>
        <taxon>Segniliparaceae</taxon>
        <taxon>Segniliparus</taxon>
    </lineage>
</organism>
<evidence type="ECO:0000256" key="2">
    <source>
        <dbReference type="ARBA" id="ARBA00010566"/>
    </source>
</evidence>
<dbReference type="GO" id="GO:0005829">
    <property type="term" value="C:cytosol"/>
    <property type="evidence" value="ECO:0007669"/>
    <property type="project" value="TreeGrafter"/>
</dbReference>
<sequence>MVSEADVKPEIRKGLIGVVADVSAVSKVVQETNTLTYRGYGADDLVQNCSFEEVVFLLWHGELPKPKELEQFQLAERAFRTVDPSLLQTIAKLPTKSHPMDVVRTAVSFFGATNLSTNDPFVPSEHVNLARALQLFAVTPSLVAADLRRRHGRLPLPPNPDLGYSENFLWMCFGRKPSPEHVRAFETTMILYAEHSFNASTFTARVIASTLSDIYSAIAGAIGALKGPLHGGANEAVMHHMNEIGDPAKARDWVNARFANKEKIMGFGHRVYKDGDSRVPCAFAAFKAIATSDEGKRYLAIYEEMEAAVAESKGIKPNLDFPSGPLYALLGFDVEFFTPLFVMSRIAGWTAHVIEQYAANSLVRPLSSYTGVPQRPVVKPKD</sequence>
<gene>
    <name evidence="9" type="ordered locus">Srot_2884</name>
</gene>
<dbReference type="Gene3D" id="1.10.230.10">
    <property type="entry name" value="Cytochrome P450-Terp, domain 2"/>
    <property type="match status" value="1"/>
</dbReference>
<evidence type="ECO:0000256" key="1">
    <source>
        <dbReference type="ARBA" id="ARBA00005163"/>
    </source>
</evidence>
<dbReference type="KEGG" id="srt:Srot_2884"/>
<dbReference type="InterPro" id="IPR002020">
    <property type="entry name" value="Citrate_synthase"/>
</dbReference>
<dbReference type="PRINTS" id="PR00143">
    <property type="entry name" value="CITRTSNTHASE"/>
</dbReference>
<dbReference type="InterPro" id="IPR036969">
    <property type="entry name" value="Citrate_synthase_sf"/>
</dbReference>
<comment type="catalytic activity">
    <reaction evidence="5">
        <text>oxaloacetate + acetyl-CoA + H2O = citrate + CoA + H(+)</text>
        <dbReference type="Rhea" id="RHEA:16845"/>
        <dbReference type="ChEBI" id="CHEBI:15377"/>
        <dbReference type="ChEBI" id="CHEBI:15378"/>
        <dbReference type="ChEBI" id="CHEBI:16452"/>
        <dbReference type="ChEBI" id="CHEBI:16947"/>
        <dbReference type="ChEBI" id="CHEBI:57287"/>
        <dbReference type="ChEBI" id="CHEBI:57288"/>
        <dbReference type="EC" id="2.3.3.16"/>
    </reaction>
</comment>
<keyword evidence="9" id="KW-0012">Acyltransferase</keyword>
<accession>D6ZDQ8</accession>
<proteinExistence type="inferred from homology"/>
<keyword evidence="4 6" id="KW-0808">Transferase</keyword>
<dbReference type="PANTHER" id="PTHR11739">
    <property type="entry name" value="CITRATE SYNTHASE"/>
    <property type="match status" value="1"/>
</dbReference>
<comment type="similarity">
    <text evidence="2 6 8">Belongs to the citrate synthase family.</text>
</comment>
<dbReference type="PIRSF" id="PIRSF001369">
    <property type="entry name" value="Citrate_synth"/>
    <property type="match status" value="1"/>
</dbReference>
<evidence type="ECO:0000313" key="10">
    <source>
        <dbReference type="Proteomes" id="UP000002247"/>
    </source>
</evidence>
<evidence type="ECO:0000256" key="3">
    <source>
        <dbReference type="ARBA" id="ARBA00022532"/>
    </source>
</evidence>
<dbReference type="GO" id="GO:0036440">
    <property type="term" value="F:citrate synthase activity"/>
    <property type="evidence" value="ECO:0007669"/>
    <property type="project" value="UniProtKB-EC"/>
</dbReference>
<evidence type="ECO:0000256" key="8">
    <source>
        <dbReference type="RuleBase" id="RU003406"/>
    </source>
</evidence>
<feature type="active site" evidence="7">
    <location>
        <position position="269"/>
    </location>
</feature>
<evidence type="ECO:0000256" key="4">
    <source>
        <dbReference type="ARBA" id="ARBA00022679"/>
    </source>
</evidence>
<dbReference type="NCBIfam" id="TIGR01800">
    <property type="entry name" value="cit_synth_II"/>
    <property type="match status" value="1"/>
</dbReference>
<dbReference type="InterPro" id="IPR019810">
    <property type="entry name" value="Citrate_synthase_AS"/>
</dbReference>
<dbReference type="AlphaFoldDB" id="D6ZDQ8"/>
<dbReference type="OrthoDB" id="9800864at2"/>
<dbReference type="NCBIfam" id="NF010636">
    <property type="entry name" value="PRK14033.1"/>
    <property type="match status" value="1"/>
</dbReference>
<evidence type="ECO:0000256" key="5">
    <source>
        <dbReference type="ARBA" id="ARBA00049288"/>
    </source>
</evidence>
<name>D6ZDQ8_SEGRD</name>
<dbReference type="Proteomes" id="UP000002247">
    <property type="component" value="Chromosome"/>
</dbReference>
<dbReference type="STRING" id="640132.Srot_2884"/>
<reference evidence="9 10" key="1">
    <citation type="journal article" date="2010" name="Stand. Genomic Sci.">
        <title>Complete genome sequence of Segniliparus rotundus type strain (CDC 1076).</title>
        <authorList>
            <person name="Sikorski J."/>
            <person name="Lapidus A."/>
            <person name="Copeland A."/>
            <person name="Misra M."/>
            <person name="Glavina Del Rio T."/>
            <person name="Nolan M."/>
            <person name="Lucas S."/>
            <person name="Chen F."/>
            <person name="Tice H."/>
            <person name="Cheng J.F."/>
            <person name="Jando M."/>
            <person name="Schneider S."/>
            <person name="Bruce D."/>
            <person name="Goodwin L."/>
            <person name="Pitluck S."/>
            <person name="Liolios K."/>
            <person name="Mikhailova N."/>
            <person name="Pati A."/>
            <person name="Ivanova N."/>
            <person name="Mavromatis K."/>
            <person name="Chen A."/>
            <person name="Palaniappan K."/>
            <person name="Chertkov O."/>
            <person name="Land M."/>
            <person name="Hauser L."/>
            <person name="Chang Y.J."/>
            <person name="Jeffries C.D."/>
            <person name="Brettin T."/>
            <person name="Detter J.C."/>
            <person name="Han C."/>
            <person name="Rohde M."/>
            <person name="Goker M."/>
            <person name="Bristow J."/>
            <person name="Eisen J.A."/>
            <person name="Markowitz V."/>
            <person name="Hugenholtz P."/>
            <person name="Kyrpides N.C."/>
            <person name="Klenk H.P."/>
        </authorList>
    </citation>
    <scope>NUCLEOTIDE SEQUENCE [LARGE SCALE GENOMIC DNA]</scope>
    <source>
        <strain evidence="10">ATCC BAA-972 / CDC 1076 / CIP 108378 / DSM 44985 / JCM 13578</strain>
    </source>
</reference>
<feature type="active site" evidence="7">
    <location>
        <position position="320"/>
    </location>
</feature>
<protein>
    <recommendedName>
        <fullName evidence="6">Citrate synthase</fullName>
    </recommendedName>
</protein>
<dbReference type="PANTHER" id="PTHR11739:SF4">
    <property type="entry name" value="CITRATE SYNTHASE, PEROXISOMAL"/>
    <property type="match status" value="1"/>
</dbReference>